<dbReference type="EMBL" id="AVPJ01000015">
    <property type="protein sequence ID" value="KGN30912.1"/>
    <property type="molecule type" value="Genomic_DNA"/>
</dbReference>
<dbReference type="eggNOG" id="ENOG50330BK">
    <property type="taxonomic scope" value="Bacteria"/>
</dbReference>
<reference evidence="2 3" key="1">
    <citation type="submission" date="2013-08" db="EMBL/GenBank/DDBJ databases">
        <title>The genome sequence of Knoellia sinensis.</title>
        <authorList>
            <person name="Zhu W."/>
            <person name="Wang G."/>
        </authorList>
    </citation>
    <scope>NUCLEOTIDE SEQUENCE [LARGE SCALE GENOMIC DNA]</scope>
    <source>
        <strain evidence="2 3">KCTC 19936</strain>
    </source>
</reference>
<keyword evidence="3" id="KW-1185">Reference proteome</keyword>
<dbReference type="OrthoDB" id="582306at2"/>
<feature type="transmembrane region" description="Helical" evidence="1">
    <location>
        <begin position="53"/>
        <end position="71"/>
    </location>
</feature>
<evidence type="ECO:0000313" key="3">
    <source>
        <dbReference type="Proteomes" id="UP000030002"/>
    </source>
</evidence>
<evidence type="ECO:0000256" key="1">
    <source>
        <dbReference type="SAM" id="Phobius"/>
    </source>
</evidence>
<dbReference type="STRING" id="1385520.N802_05810"/>
<dbReference type="AlphaFoldDB" id="A0A0A0J467"/>
<evidence type="ECO:0008006" key="4">
    <source>
        <dbReference type="Google" id="ProtNLM"/>
    </source>
</evidence>
<keyword evidence="1" id="KW-0472">Membrane</keyword>
<name>A0A0A0J467_9MICO</name>
<gene>
    <name evidence="2" type="ORF">N802_05810</name>
</gene>
<protein>
    <recommendedName>
        <fullName evidence="4">Flagellar biosynthetic protein FliP</fullName>
    </recommendedName>
</protein>
<proteinExistence type="predicted"/>
<keyword evidence="1" id="KW-0812">Transmembrane</keyword>
<feature type="transmembrane region" description="Helical" evidence="1">
    <location>
        <begin position="12"/>
        <end position="41"/>
    </location>
</feature>
<keyword evidence="1" id="KW-1133">Transmembrane helix</keyword>
<sequence>MRQLGTTPRSRFWWHYLEMVVAMLIGMGVFWPVWVGLFAAIGRPDLLDRGDVAAVQMALNMTAGMAIWMKIRGHRWQDIVEMSIAMSAPFFVLLVPHWLGLLSAGALMLAAHTLMFVTMLLAMWWRKDVYTADHASHAHGHHVRGAAVNVPR</sequence>
<feature type="transmembrane region" description="Helical" evidence="1">
    <location>
        <begin position="83"/>
        <end position="100"/>
    </location>
</feature>
<accession>A0A0A0J467</accession>
<organism evidence="2 3">
    <name type="scientific">Knoellia sinensis KCTC 19936</name>
    <dbReference type="NCBI Taxonomy" id="1385520"/>
    <lineage>
        <taxon>Bacteria</taxon>
        <taxon>Bacillati</taxon>
        <taxon>Actinomycetota</taxon>
        <taxon>Actinomycetes</taxon>
        <taxon>Micrococcales</taxon>
        <taxon>Intrasporangiaceae</taxon>
        <taxon>Knoellia</taxon>
    </lineage>
</organism>
<feature type="transmembrane region" description="Helical" evidence="1">
    <location>
        <begin position="106"/>
        <end position="125"/>
    </location>
</feature>
<dbReference type="Proteomes" id="UP000030002">
    <property type="component" value="Unassembled WGS sequence"/>
</dbReference>
<evidence type="ECO:0000313" key="2">
    <source>
        <dbReference type="EMBL" id="KGN30912.1"/>
    </source>
</evidence>
<comment type="caution">
    <text evidence="2">The sequence shown here is derived from an EMBL/GenBank/DDBJ whole genome shotgun (WGS) entry which is preliminary data.</text>
</comment>